<dbReference type="Gene3D" id="1.10.10.60">
    <property type="entry name" value="Homeodomain-like"/>
    <property type="match status" value="1"/>
</dbReference>
<dbReference type="RefSeq" id="WP_068018966.1">
    <property type="nucleotide sequence ID" value="NZ_QQAZ01000029.1"/>
</dbReference>
<evidence type="ECO:0000256" key="3">
    <source>
        <dbReference type="ARBA" id="ARBA00023163"/>
    </source>
</evidence>
<dbReference type="GO" id="GO:0043565">
    <property type="term" value="F:sequence-specific DNA binding"/>
    <property type="evidence" value="ECO:0007669"/>
    <property type="project" value="InterPro"/>
</dbReference>
<sequence length="279" mass="30088">MPPAGETMDWARVDVAVPRRSAWLPGVRMAGFRTHAPEPVDIAMVPHPALTVLLDLSDGGDIVCDTGGRCLRGSFVAGILPGELRTRGRIGGDCLQVRLSPVTAAAVLGAAAELSGNSVALEEVWGRDAERLRDRLRATSSWDDRFAIVADTLRARLATPGVDPEVAHVWRRTRTGRGRVRVDGLADEVGWSRKRLWSRYRSQLGITPKRAAQLIRFDHAAHLLATGHSTALVAAACGYADQSHLHRETRALAGVTPPAIAAAPWLAIDPVAWPARSRP</sequence>
<comment type="caution">
    <text evidence="5">The sequence shown here is derived from an EMBL/GenBank/DDBJ whole genome shotgun (WGS) entry which is preliminary data.</text>
</comment>
<keyword evidence="6" id="KW-1185">Reference proteome</keyword>
<keyword evidence="2" id="KW-0238">DNA-binding</keyword>
<organism evidence="5 6">
    <name type="scientific">Nocardia mexicana</name>
    <dbReference type="NCBI Taxonomy" id="279262"/>
    <lineage>
        <taxon>Bacteria</taxon>
        <taxon>Bacillati</taxon>
        <taxon>Actinomycetota</taxon>
        <taxon>Actinomycetes</taxon>
        <taxon>Mycobacteriales</taxon>
        <taxon>Nocardiaceae</taxon>
        <taxon>Nocardia</taxon>
    </lineage>
</organism>
<dbReference type="SUPFAM" id="SSF46689">
    <property type="entry name" value="Homeodomain-like"/>
    <property type="match status" value="1"/>
</dbReference>
<name>A0A370GJA2_9NOCA</name>
<dbReference type="SMART" id="SM00342">
    <property type="entry name" value="HTH_ARAC"/>
    <property type="match status" value="1"/>
</dbReference>
<keyword evidence="3" id="KW-0804">Transcription</keyword>
<keyword evidence="1" id="KW-0805">Transcription regulation</keyword>
<gene>
    <name evidence="5" type="ORF">DFR68_1293</name>
</gene>
<dbReference type="InterPro" id="IPR009057">
    <property type="entry name" value="Homeodomain-like_sf"/>
</dbReference>
<protein>
    <submittedName>
        <fullName evidence="5">Helix-turn-helix protein</fullName>
    </submittedName>
</protein>
<evidence type="ECO:0000313" key="6">
    <source>
        <dbReference type="Proteomes" id="UP000255355"/>
    </source>
</evidence>
<accession>A0A370GJA2</accession>
<evidence type="ECO:0000256" key="1">
    <source>
        <dbReference type="ARBA" id="ARBA00023015"/>
    </source>
</evidence>
<dbReference type="InterPro" id="IPR018060">
    <property type="entry name" value="HTH_AraC"/>
</dbReference>
<proteinExistence type="predicted"/>
<dbReference type="PANTHER" id="PTHR46796:SF15">
    <property type="entry name" value="BLL1074 PROTEIN"/>
    <property type="match status" value="1"/>
</dbReference>
<evidence type="ECO:0000259" key="4">
    <source>
        <dbReference type="PROSITE" id="PS01124"/>
    </source>
</evidence>
<dbReference type="PROSITE" id="PS01124">
    <property type="entry name" value="HTH_ARAC_FAMILY_2"/>
    <property type="match status" value="1"/>
</dbReference>
<dbReference type="STRING" id="1210089.GCA_001613165_02689"/>
<feature type="domain" description="HTH araC/xylS-type" evidence="4">
    <location>
        <begin position="165"/>
        <end position="263"/>
    </location>
</feature>
<reference evidence="5 6" key="1">
    <citation type="submission" date="2018-07" db="EMBL/GenBank/DDBJ databases">
        <title>Genomic Encyclopedia of Type Strains, Phase IV (KMG-IV): sequencing the most valuable type-strain genomes for metagenomic binning, comparative biology and taxonomic classification.</title>
        <authorList>
            <person name="Goeker M."/>
        </authorList>
    </citation>
    <scope>NUCLEOTIDE SEQUENCE [LARGE SCALE GENOMIC DNA]</scope>
    <source>
        <strain evidence="5 6">DSM 44952</strain>
    </source>
</reference>
<dbReference type="Proteomes" id="UP000255355">
    <property type="component" value="Unassembled WGS sequence"/>
</dbReference>
<dbReference type="AlphaFoldDB" id="A0A370GJA2"/>
<dbReference type="GO" id="GO:0003700">
    <property type="term" value="F:DNA-binding transcription factor activity"/>
    <property type="evidence" value="ECO:0007669"/>
    <property type="project" value="InterPro"/>
</dbReference>
<dbReference type="EMBL" id="QQAZ01000029">
    <property type="protein sequence ID" value="RDI42003.1"/>
    <property type="molecule type" value="Genomic_DNA"/>
</dbReference>
<evidence type="ECO:0000313" key="5">
    <source>
        <dbReference type="EMBL" id="RDI42003.1"/>
    </source>
</evidence>
<dbReference type="PANTHER" id="PTHR46796">
    <property type="entry name" value="HTH-TYPE TRANSCRIPTIONAL ACTIVATOR RHAS-RELATED"/>
    <property type="match status" value="1"/>
</dbReference>
<evidence type="ECO:0000256" key="2">
    <source>
        <dbReference type="ARBA" id="ARBA00023125"/>
    </source>
</evidence>
<dbReference type="Pfam" id="PF12833">
    <property type="entry name" value="HTH_18"/>
    <property type="match status" value="1"/>
</dbReference>
<dbReference type="InterPro" id="IPR050204">
    <property type="entry name" value="AraC_XylS_family_regulators"/>
</dbReference>